<protein>
    <recommendedName>
        <fullName evidence="8">FLYWCH-type domain-containing protein</fullName>
    </recommendedName>
</protein>
<dbReference type="PANTHER" id="PTHR47160">
    <property type="entry name" value="PUTATIVE-RELATED"/>
    <property type="match status" value="1"/>
</dbReference>
<dbReference type="Pfam" id="PF04500">
    <property type="entry name" value="FLYWCH"/>
    <property type="match status" value="1"/>
</dbReference>
<feature type="domain" description="FLYWCH-type" evidence="4">
    <location>
        <begin position="4"/>
        <end position="64"/>
    </location>
</feature>
<evidence type="ECO:0000256" key="1">
    <source>
        <dbReference type="ARBA" id="ARBA00022723"/>
    </source>
</evidence>
<comment type="caution">
    <text evidence="6">The sequence shown here is derived from an EMBL/GenBank/DDBJ whole genome shotgun (WGS) entry which is preliminary data.</text>
</comment>
<organism evidence="6 7">
    <name type="scientific">Aphis glycines</name>
    <name type="common">Soybean aphid</name>
    <dbReference type="NCBI Taxonomy" id="307491"/>
    <lineage>
        <taxon>Eukaryota</taxon>
        <taxon>Metazoa</taxon>
        <taxon>Ecdysozoa</taxon>
        <taxon>Arthropoda</taxon>
        <taxon>Hexapoda</taxon>
        <taxon>Insecta</taxon>
        <taxon>Pterygota</taxon>
        <taxon>Neoptera</taxon>
        <taxon>Paraneoptera</taxon>
        <taxon>Hemiptera</taxon>
        <taxon>Sternorrhyncha</taxon>
        <taxon>Aphidomorpha</taxon>
        <taxon>Aphidoidea</taxon>
        <taxon>Aphididae</taxon>
        <taxon>Aphidini</taxon>
        <taxon>Aphis</taxon>
        <taxon>Aphis</taxon>
    </lineage>
</organism>
<evidence type="ECO:0000256" key="3">
    <source>
        <dbReference type="ARBA" id="ARBA00022833"/>
    </source>
</evidence>
<dbReference type="PANTHER" id="PTHR47160:SF10">
    <property type="entry name" value="MULE TRANSPOSASE DOMAIN-CONTAINING PROTEIN"/>
    <property type="match status" value="1"/>
</dbReference>
<dbReference type="GO" id="GO:0008270">
    <property type="term" value="F:zinc ion binding"/>
    <property type="evidence" value="ECO:0007669"/>
    <property type="project" value="UniProtKB-KW"/>
</dbReference>
<evidence type="ECO:0000313" key="6">
    <source>
        <dbReference type="EMBL" id="KAE9528125.1"/>
    </source>
</evidence>
<evidence type="ECO:0000259" key="4">
    <source>
        <dbReference type="Pfam" id="PF04500"/>
    </source>
</evidence>
<keyword evidence="7" id="KW-1185">Reference proteome</keyword>
<dbReference type="Gene3D" id="2.20.25.240">
    <property type="match status" value="1"/>
</dbReference>
<reference evidence="6 7" key="1">
    <citation type="submission" date="2019-08" db="EMBL/GenBank/DDBJ databases">
        <title>The genome of the soybean aphid Biotype 1, its phylome, world population structure and adaptation to the North American continent.</title>
        <authorList>
            <person name="Giordano R."/>
            <person name="Donthu R.K."/>
            <person name="Hernandez A.G."/>
            <person name="Wright C.L."/>
            <person name="Zimin A.V."/>
        </authorList>
    </citation>
    <scope>NUCLEOTIDE SEQUENCE [LARGE SCALE GENOMIC DNA]</scope>
    <source>
        <tissue evidence="6">Whole aphids</tissue>
    </source>
</reference>
<dbReference type="InterPro" id="IPR018289">
    <property type="entry name" value="MULE_transposase_dom"/>
</dbReference>
<name>A0A6G0T9Z9_APHGL</name>
<evidence type="ECO:0000313" key="7">
    <source>
        <dbReference type="Proteomes" id="UP000475862"/>
    </source>
</evidence>
<keyword evidence="2" id="KW-0863">Zinc-finger</keyword>
<keyword evidence="3" id="KW-0862">Zinc</keyword>
<gene>
    <name evidence="6" type="ORF">AGLY_012547</name>
</gene>
<dbReference type="AlphaFoldDB" id="A0A6G0T9Z9"/>
<keyword evidence="1" id="KW-0479">Metal-binding</keyword>
<evidence type="ECO:0000259" key="5">
    <source>
        <dbReference type="Pfam" id="PF10551"/>
    </source>
</evidence>
<sequence>MSRIKSIRGREIFTYDGYMYIFDAFNFNKTKKFWRCRYKNDCSCRIHTSTETSEVLKILNDHSHDSEAALIEANEAITCMKQRAKDTLEPTSSVINECTSGISQAAKGELASDGAIKKQIRRIRREVQAAPDAPKDLITLVIPDEFKMYSPSEGIVEQFLLHDSGPGEDRILIFGRYQNLEILAESTSWYADGTFKVAPSLFSQIYVILAKYMNSVHPLLYALLPDKKKQTYEKLLQIIINLKPGLKPISIACDFEQAAIKAFQNIFPGVKIFGCLFHLSKNFRLKMYELDLISKYKNDADFSIAVKMILALAFVKIDDLDTAIEALTEHIPPEVLPLLDWFEEFYVGRIIRNRRRPARFPPVLWNVHERVLNKEDKTNNHAEAANRRLNLQMGVQHPTLWTFITNLRKVQSGRDTFYQQLEAGNSPPKKKKKFIDVDKRIFKIVEDYNNRNTLSFLRGIAQNISCY</sequence>
<evidence type="ECO:0000256" key="2">
    <source>
        <dbReference type="ARBA" id="ARBA00022771"/>
    </source>
</evidence>
<dbReference type="OrthoDB" id="6606759at2759"/>
<dbReference type="Pfam" id="PF10551">
    <property type="entry name" value="MULE"/>
    <property type="match status" value="1"/>
</dbReference>
<proteinExistence type="predicted"/>
<dbReference type="Proteomes" id="UP000475862">
    <property type="component" value="Unassembled WGS sequence"/>
</dbReference>
<dbReference type="InterPro" id="IPR007588">
    <property type="entry name" value="Znf_FLYWCH"/>
</dbReference>
<evidence type="ECO:0008006" key="8">
    <source>
        <dbReference type="Google" id="ProtNLM"/>
    </source>
</evidence>
<feature type="domain" description="MULE transposase" evidence="5">
    <location>
        <begin position="189"/>
        <end position="282"/>
    </location>
</feature>
<dbReference type="EMBL" id="VYZN01000049">
    <property type="protein sequence ID" value="KAE9528125.1"/>
    <property type="molecule type" value="Genomic_DNA"/>
</dbReference>
<accession>A0A6G0T9Z9</accession>